<comment type="caution">
    <text evidence="1">The sequence shown here is derived from an EMBL/GenBank/DDBJ whole genome shotgun (WGS) entry which is preliminary data.</text>
</comment>
<protein>
    <recommendedName>
        <fullName evidence="3">ER-bound oxygenase mpaB/mpaB'/Rubber oxygenase catalytic domain-containing protein</fullName>
    </recommendedName>
</protein>
<dbReference type="OrthoDB" id="545169at2759"/>
<dbReference type="EMBL" id="MCGT01000026">
    <property type="protein sequence ID" value="ORX49410.1"/>
    <property type="molecule type" value="Genomic_DNA"/>
</dbReference>
<accession>A0A1X2GAR3</accession>
<evidence type="ECO:0000313" key="2">
    <source>
        <dbReference type="Proteomes" id="UP000242146"/>
    </source>
</evidence>
<dbReference type="STRING" id="101127.A0A1X2GAR3"/>
<organism evidence="1 2">
    <name type="scientific">Hesseltinella vesiculosa</name>
    <dbReference type="NCBI Taxonomy" id="101127"/>
    <lineage>
        <taxon>Eukaryota</taxon>
        <taxon>Fungi</taxon>
        <taxon>Fungi incertae sedis</taxon>
        <taxon>Mucoromycota</taxon>
        <taxon>Mucoromycotina</taxon>
        <taxon>Mucoromycetes</taxon>
        <taxon>Mucorales</taxon>
        <taxon>Cunninghamellaceae</taxon>
        <taxon>Hesseltinella</taxon>
    </lineage>
</organism>
<dbReference type="PANTHER" id="PTHR36124:SF1">
    <property type="entry name" value="ER-BOUND OXYGENASE MPAB_MPAB'_RUBBER OXYGENASE CATALYTIC DOMAIN-CONTAINING PROTEIN"/>
    <property type="match status" value="1"/>
</dbReference>
<dbReference type="InterPro" id="IPR046366">
    <property type="entry name" value="MPAB"/>
</dbReference>
<proteinExistence type="predicted"/>
<dbReference type="AlphaFoldDB" id="A0A1X2GAR3"/>
<sequence length="328" mass="38726">MPRKFPDPEAILHDLDAAHAIYSDIFRREFPNVARTSLEFALFKTFVVPSVSKLLVSTKEFEKNCTRRAEDTELILSELIDMYPRIQNHLMEGNAVTEKDVQKQYQRSAQSIQRLNEIHGKYPIRNGDYLYTLSLFLAEPIRWINNYEWRSLDIREINAIFHVWSVIGRNMNIKDVPHTKEGLLKFKEEYEKTEIKYAPSNWKCALPTINHLLTRLPKFLWPIVHKFVGCLLEPQAVDAFGIPHPSWLTKLLFRFLVRSRALFIRYFCLPRNKFLLRTPFHPNEQGRYVPLYFLYEPKIYTKGYCIPELGPEKLLPASCPYSHLHNKE</sequence>
<evidence type="ECO:0000313" key="1">
    <source>
        <dbReference type="EMBL" id="ORX49410.1"/>
    </source>
</evidence>
<dbReference type="PANTHER" id="PTHR36124">
    <property type="match status" value="1"/>
</dbReference>
<reference evidence="1 2" key="1">
    <citation type="submission" date="2016-07" db="EMBL/GenBank/DDBJ databases">
        <title>Pervasive Adenine N6-methylation of Active Genes in Fungi.</title>
        <authorList>
            <consortium name="DOE Joint Genome Institute"/>
            <person name="Mondo S.J."/>
            <person name="Dannebaum R.O."/>
            <person name="Kuo R.C."/>
            <person name="Labutti K."/>
            <person name="Haridas S."/>
            <person name="Kuo A."/>
            <person name="Salamov A."/>
            <person name="Ahrendt S.R."/>
            <person name="Lipzen A."/>
            <person name="Sullivan W."/>
            <person name="Andreopoulos W.B."/>
            <person name="Clum A."/>
            <person name="Lindquist E."/>
            <person name="Daum C."/>
            <person name="Ramamoorthy G.K."/>
            <person name="Gryganskyi A."/>
            <person name="Culley D."/>
            <person name="Magnuson J.K."/>
            <person name="James T.Y."/>
            <person name="O'Malley M.A."/>
            <person name="Stajich J.E."/>
            <person name="Spatafora J.W."/>
            <person name="Visel A."/>
            <person name="Grigoriev I.V."/>
        </authorList>
    </citation>
    <scope>NUCLEOTIDE SEQUENCE [LARGE SCALE GENOMIC DNA]</scope>
    <source>
        <strain evidence="1 2">NRRL 3301</strain>
    </source>
</reference>
<dbReference type="GO" id="GO:0016491">
    <property type="term" value="F:oxidoreductase activity"/>
    <property type="evidence" value="ECO:0007669"/>
    <property type="project" value="InterPro"/>
</dbReference>
<name>A0A1X2GAR3_9FUNG</name>
<keyword evidence="2" id="KW-1185">Reference proteome</keyword>
<dbReference type="Proteomes" id="UP000242146">
    <property type="component" value="Unassembled WGS sequence"/>
</dbReference>
<evidence type="ECO:0008006" key="3">
    <source>
        <dbReference type="Google" id="ProtNLM"/>
    </source>
</evidence>
<gene>
    <name evidence="1" type="ORF">DM01DRAFT_1368001</name>
</gene>